<comment type="caution">
    <text evidence="7">The sequence shown here is derived from an EMBL/GenBank/DDBJ whole genome shotgun (WGS) entry which is preliminary data.</text>
</comment>
<keyword evidence="8" id="KW-1185">Reference proteome</keyword>
<dbReference type="FunFam" id="2.160.10.10:FF:000025">
    <property type="entry name" value="Hexapeptide-repeat containing-acetyltransferase"/>
    <property type="match status" value="1"/>
</dbReference>
<dbReference type="InterPro" id="IPR001451">
    <property type="entry name" value="Hexapep"/>
</dbReference>
<dbReference type="GO" id="GO:0008870">
    <property type="term" value="F:galactoside O-acetyltransferase activity"/>
    <property type="evidence" value="ECO:0007669"/>
    <property type="project" value="TreeGrafter"/>
</dbReference>
<keyword evidence="3" id="KW-0677">Repeat</keyword>
<organism evidence="7 8">
    <name type="scientific">Floricoccus penangensis</name>
    <dbReference type="NCBI Taxonomy" id="1859475"/>
    <lineage>
        <taxon>Bacteria</taxon>
        <taxon>Bacillati</taxon>
        <taxon>Bacillota</taxon>
        <taxon>Bacilli</taxon>
        <taxon>Lactobacillales</taxon>
        <taxon>Streptococcaceae</taxon>
        <taxon>Floricoccus</taxon>
    </lineage>
</organism>
<dbReference type="PANTHER" id="PTHR43017">
    <property type="entry name" value="GALACTOSIDE O-ACETYLTRANSFERASE"/>
    <property type="match status" value="1"/>
</dbReference>
<dbReference type="Pfam" id="PF12464">
    <property type="entry name" value="Mac"/>
    <property type="match status" value="1"/>
</dbReference>
<evidence type="ECO:0000313" key="7">
    <source>
        <dbReference type="EMBL" id="OFI47568.1"/>
    </source>
</evidence>
<accession>A0A9Q5JHF3</accession>
<reference evidence="8" key="1">
    <citation type="submission" date="2016-09" db="EMBL/GenBank/DDBJ databases">
        <title>Draft genome sequence of a novel species of the family Streptococcaceae isolated from flowers.</title>
        <authorList>
            <person name="Chuah L.-O."/>
            <person name="Yap K.-P."/>
            <person name="Thong K.L."/>
            <person name="Liong M.T."/>
            <person name="Ahmad R."/>
            <person name="Rusul G."/>
        </authorList>
    </citation>
    <scope>NUCLEOTIDE SEQUENCE [LARGE SCALE GENOMIC DNA]</scope>
    <source>
        <strain evidence="8">HibF3</strain>
    </source>
</reference>
<dbReference type="EC" id="2.3.1.-" evidence="5"/>
<evidence type="ECO:0000256" key="1">
    <source>
        <dbReference type="ARBA" id="ARBA00007274"/>
    </source>
</evidence>
<protein>
    <recommendedName>
        <fullName evidence="5">Acetyltransferase</fullName>
        <ecNumber evidence="5">2.3.1.-</ecNumber>
    </recommendedName>
</protein>
<feature type="domain" description="Maltose/galactoside acetyltransferase" evidence="6">
    <location>
        <begin position="4"/>
        <end position="58"/>
    </location>
</feature>
<evidence type="ECO:0000259" key="6">
    <source>
        <dbReference type="SMART" id="SM01266"/>
    </source>
</evidence>
<keyword evidence="4 5" id="KW-0012">Acyltransferase</keyword>
<comment type="similarity">
    <text evidence="1 5">Belongs to the transferase hexapeptide repeat family.</text>
</comment>
<keyword evidence="2 5" id="KW-0808">Transferase</keyword>
<dbReference type="Gene3D" id="2.160.10.10">
    <property type="entry name" value="Hexapeptide repeat proteins"/>
    <property type="match status" value="1"/>
</dbReference>
<evidence type="ECO:0000313" key="8">
    <source>
        <dbReference type="Proteomes" id="UP000177273"/>
    </source>
</evidence>
<dbReference type="CDD" id="cd03357">
    <property type="entry name" value="LbH_MAT_GAT"/>
    <property type="match status" value="1"/>
</dbReference>
<dbReference type="InterPro" id="IPR024688">
    <property type="entry name" value="Mac_dom"/>
</dbReference>
<evidence type="ECO:0000256" key="5">
    <source>
        <dbReference type="RuleBase" id="RU367021"/>
    </source>
</evidence>
<evidence type="ECO:0000256" key="3">
    <source>
        <dbReference type="ARBA" id="ARBA00022737"/>
    </source>
</evidence>
<dbReference type="SUPFAM" id="SSF51161">
    <property type="entry name" value="Trimeric LpxA-like enzymes"/>
    <property type="match status" value="1"/>
</dbReference>
<dbReference type="Pfam" id="PF00132">
    <property type="entry name" value="Hexapep"/>
    <property type="match status" value="1"/>
</dbReference>
<evidence type="ECO:0000256" key="4">
    <source>
        <dbReference type="ARBA" id="ARBA00023315"/>
    </source>
</evidence>
<dbReference type="AlphaFoldDB" id="A0A9Q5JHF3"/>
<sequence length="203" mass="22519">MKEYEKMISGKLYDAGKIEPEYASRPGRALAQKIGQVSLLERDTIVSMEKELFGSTGESIYVNPPLYVDYGFNTHIGENFYANMDCIFLDVAPIRIGNNVMFGPRVSLVTATHPLDEGVRNRGLELGYSIEIGDGAWLGANVTVNPGVKIGRNSIIGSGSVVVKDIPDNVIAVGNPARILRELNEEDKKFWEAEERRYYEDKG</sequence>
<dbReference type="InterPro" id="IPR039369">
    <property type="entry name" value="LacA-like"/>
</dbReference>
<dbReference type="EMBL" id="MKIQ01000005">
    <property type="protein sequence ID" value="OFI47568.1"/>
    <property type="molecule type" value="Genomic_DNA"/>
</dbReference>
<dbReference type="InterPro" id="IPR018357">
    <property type="entry name" value="Hexapep_transf_CS"/>
</dbReference>
<proteinExistence type="inferred from homology"/>
<dbReference type="PROSITE" id="PS00101">
    <property type="entry name" value="HEXAPEP_TRANSFERASES"/>
    <property type="match status" value="1"/>
</dbReference>
<dbReference type="InterPro" id="IPR011004">
    <property type="entry name" value="Trimer_LpxA-like_sf"/>
</dbReference>
<name>A0A9Q5JHF3_9LACT</name>
<gene>
    <name evidence="7" type="ORF">BG262_09600</name>
</gene>
<dbReference type="PANTHER" id="PTHR43017:SF1">
    <property type="entry name" value="ACETYLTRANSFERASE YJL218W-RELATED"/>
    <property type="match status" value="1"/>
</dbReference>
<dbReference type="SMART" id="SM01266">
    <property type="entry name" value="Mac"/>
    <property type="match status" value="1"/>
</dbReference>
<evidence type="ECO:0000256" key="2">
    <source>
        <dbReference type="ARBA" id="ARBA00022679"/>
    </source>
</evidence>
<dbReference type="Proteomes" id="UP000177273">
    <property type="component" value="Unassembled WGS sequence"/>
</dbReference>
<dbReference type="RefSeq" id="WP_070787345.1">
    <property type="nucleotide sequence ID" value="NZ_CP075561.1"/>
</dbReference>